<dbReference type="AlphaFoldDB" id="A0A382R8X8"/>
<evidence type="ECO:0000313" key="1">
    <source>
        <dbReference type="EMBL" id="SVC94174.1"/>
    </source>
</evidence>
<protein>
    <submittedName>
        <fullName evidence="1">Uncharacterized protein</fullName>
    </submittedName>
</protein>
<gene>
    <name evidence="1" type="ORF">METZ01_LOCUS347028</name>
</gene>
<feature type="non-terminal residue" evidence="1">
    <location>
        <position position="293"/>
    </location>
</feature>
<organism evidence="1">
    <name type="scientific">marine metagenome</name>
    <dbReference type="NCBI Taxonomy" id="408172"/>
    <lineage>
        <taxon>unclassified sequences</taxon>
        <taxon>metagenomes</taxon>
        <taxon>ecological metagenomes</taxon>
    </lineage>
</organism>
<proteinExistence type="predicted"/>
<sequence length="293" mass="33590">MNVKILGLESTIINIDDKKYDKFTSLKQMCDFKNSFAKKDGGKDTPQRIDLISSDKIEVSARLQKGKNQKSWSDPSTGFVAAVCFVIRQVFKFSGEIKIVNHRFKNNPFRNKSKSKLVILVSQLKNIKLGKWYFPVAKLSPSFFKETKGEKLVSIFLHLAIEFTQTAKIIYENHAGCEQGYFDTNLSQPEKYKSLLKVGTKKPDLIIIDHKTKKIFILEGEKSENAKNGIKQLKGFTNVEKDYCKKYYPGYKCERYVILYGKHVNAPEVIFTLTTEGEIICSKNCPQVIKDER</sequence>
<dbReference type="EMBL" id="UINC01119984">
    <property type="protein sequence ID" value="SVC94174.1"/>
    <property type="molecule type" value="Genomic_DNA"/>
</dbReference>
<reference evidence="1" key="1">
    <citation type="submission" date="2018-05" db="EMBL/GenBank/DDBJ databases">
        <authorList>
            <person name="Lanie J.A."/>
            <person name="Ng W.-L."/>
            <person name="Kazmierczak K.M."/>
            <person name="Andrzejewski T.M."/>
            <person name="Davidsen T.M."/>
            <person name="Wayne K.J."/>
            <person name="Tettelin H."/>
            <person name="Glass J.I."/>
            <person name="Rusch D."/>
            <person name="Podicherti R."/>
            <person name="Tsui H.-C.T."/>
            <person name="Winkler M.E."/>
        </authorList>
    </citation>
    <scope>NUCLEOTIDE SEQUENCE</scope>
</reference>
<accession>A0A382R8X8</accession>
<name>A0A382R8X8_9ZZZZ</name>